<evidence type="ECO:0000256" key="14">
    <source>
        <dbReference type="SAM" id="MobiDB-lite"/>
    </source>
</evidence>
<evidence type="ECO:0000313" key="16">
    <source>
        <dbReference type="EMBL" id="RMZ73280.1"/>
    </source>
</evidence>
<comment type="subcellular location">
    <subcellularLocation>
        <location evidence="1">Endoplasmic reticulum membrane</location>
        <topology evidence="1">Single-pass type I membrane protein</topology>
    </subcellularLocation>
</comment>
<proteinExistence type="inferred from homology"/>
<dbReference type="GO" id="GO:2001256">
    <property type="term" value="P:regulation of store-operated calcium entry"/>
    <property type="evidence" value="ECO:0007669"/>
    <property type="project" value="InterPro"/>
</dbReference>
<evidence type="ECO:0000256" key="2">
    <source>
        <dbReference type="ARBA" id="ARBA00006833"/>
    </source>
</evidence>
<keyword evidence="12 15" id="KW-0472">Membrane</keyword>
<feature type="region of interest" description="Disordered" evidence="14">
    <location>
        <begin position="247"/>
        <end position="282"/>
    </location>
</feature>
<evidence type="ECO:0000256" key="12">
    <source>
        <dbReference type="ARBA" id="ARBA00023136"/>
    </source>
</evidence>
<evidence type="ECO:0000256" key="10">
    <source>
        <dbReference type="ARBA" id="ARBA00022989"/>
    </source>
</evidence>
<feature type="compositionally biased region" description="Low complexity" evidence="14">
    <location>
        <begin position="263"/>
        <end position="275"/>
    </location>
</feature>
<comment type="similarity">
    <text evidence="2">Belongs to the SARAF family.</text>
</comment>
<dbReference type="GO" id="GO:0006816">
    <property type="term" value="P:calcium ion transport"/>
    <property type="evidence" value="ECO:0007669"/>
    <property type="project" value="UniProtKB-KW"/>
</dbReference>
<dbReference type="Proteomes" id="UP000265663">
    <property type="component" value="Unassembled WGS sequence"/>
</dbReference>
<dbReference type="EMBL" id="KE747839">
    <property type="protein sequence ID" value="RMZ73280.1"/>
    <property type="molecule type" value="Genomic_DNA"/>
</dbReference>
<feature type="region of interest" description="Disordered" evidence="14">
    <location>
        <begin position="299"/>
        <end position="358"/>
    </location>
</feature>
<protein>
    <recommendedName>
        <fullName evidence="3">Store-operated calcium entry-associated regulatory factor</fullName>
    </recommendedName>
    <alternativeName>
        <fullName evidence="13">Transmembrane protein 66</fullName>
    </alternativeName>
</protein>
<evidence type="ECO:0000256" key="13">
    <source>
        <dbReference type="ARBA" id="ARBA00031116"/>
    </source>
</evidence>
<keyword evidence="9" id="KW-0106">Calcium</keyword>
<keyword evidence="10 15" id="KW-1133">Transmembrane helix</keyword>
<organism evidence="16 17">
    <name type="scientific">Pyrenophora seminiperda CCB06</name>
    <dbReference type="NCBI Taxonomy" id="1302712"/>
    <lineage>
        <taxon>Eukaryota</taxon>
        <taxon>Fungi</taxon>
        <taxon>Dikarya</taxon>
        <taxon>Ascomycota</taxon>
        <taxon>Pezizomycotina</taxon>
        <taxon>Dothideomycetes</taxon>
        <taxon>Pleosporomycetidae</taxon>
        <taxon>Pleosporales</taxon>
        <taxon>Pleosporineae</taxon>
        <taxon>Pleosporaceae</taxon>
        <taxon>Pyrenophora</taxon>
    </lineage>
</organism>
<evidence type="ECO:0000256" key="6">
    <source>
        <dbReference type="ARBA" id="ARBA00022692"/>
    </source>
</evidence>
<evidence type="ECO:0000313" key="17">
    <source>
        <dbReference type="Proteomes" id="UP000265663"/>
    </source>
</evidence>
<name>A0A3M7MFP0_9PLEO</name>
<feature type="compositionally biased region" description="Low complexity" evidence="14">
    <location>
        <begin position="323"/>
        <end position="344"/>
    </location>
</feature>
<evidence type="ECO:0000256" key="1">
    <source>
        <dbReference type="ARBA" id="ARBA00004115"/>
    </source>
</evidence>
<evidence type="ECO:0000256" key="11">
    <source>
        <dbReference type="ARBA" id="ARBA00023065"/>
    </source>
</evidence>
<evidence type="ECO:0000256" key="7">
    <source>
        <dbReference type="ARBA" id="ARBA00022729"/>
    </source>
</evidence>
<feature type="transmembrane region" description="Helical" evidence="15">
    <location>
        <begin position="197"/>
        <end position="215"/>
    </location>
</feature>
<evidence type="ECO:0000256" key="3">
    <source>
        <dbReference type="ARBA" id="ARBA00016584"/>
    </source>
</evidence>
<evidence type="ECO:0000256" key="8">
    <source>
        <dbReference type="ARBA" id="ARBA00022824"/>
    </source>
</evidence>
<dbReference type="PANTHER" id="PTHR15929">
    <property type="entry name" value="STORE-OPERATED CALCIUM ENTRY-ASSOCIATED REGULATORY FACTOR"/>
    <property type="match status" value="1"/>
</dbReference>
<reference evidence="16 17" key="1">
    <citation type="journal article" date="2014" name="PLoS ONE">
        <title>De novo Genome Assembly of the Fungal Plant Pathogen Pyrenophora semeniperda.</title>
        <authorList>
            <person name="Soliai M.M."/>
            <person name="Meyer S.E."/>
            <person name="Udall J.A."/>
            <person name="Elzinga D.E."/>
            <person name="Hermansen R.A."/>
            <person name="Bodily P.M."/>
            <person name="Hart A.A."/>
            <person name="Coleman C.E."/>
        </authorList>
    </citation>
    <scope>NUCLEOTIDE SEQUENCE [LARGE SCALE GENOMIC DNA]</scope>
    <source>
        <strain evidence="16 17">CCB06</strain>
        <tissue evidence="16">Mycelium</tissue>
    </source>
</reference>
<evidence type="ECO:0000256" key="4">
    <source>
        <dbReference type="ARBA" id="ARBA00022448"/>
    </source>
</evidence>
<dbReference type="GO" id="GO:0005789">
    <property type="term" value="C:endoplasmic reticulum membrane"/>
    <property type="evidence" value="ECO:0007669"/>
    <property type="project" value="UniProtKB-SubCell"/>
</dbReference>
<evidence type="ECO:0000256" key="5">
    <source>
        <dbReference type="ARBA" id="ARBA00022568"/>
    </source>
</evidence>
<sequence>MVQLLESPPGTVQTIATASYNLTTTYPPRSLVGRPANMHLLSFLCPALLAVSGAEALRSDKVRLSIIQSLTLRKDLQTSARRVDPIPQLKCIGGSARGLYEPEVMRCQNSGSDYDEDSIQWTCTASLPEEFKLGSTDVICEGYDYPEDPYILKGSCGVEYRLILTDRGREKYGKGGGWNGDGDEDRPKGPKSMGQKIAIGLFWMLFGGVVLWMIYSALRNYAEGLDDVPGVNRPGWGGGGGGGGWGGGYNGDHNDPPPPYYPNNPKSGSNNPKSGYGTNQGWRPGFWSGAAGGAAAGYAAGQAANRGSRSNQTGGWGDGNGSGSRWNNGGEGSSRSSSGGSVSSTRHESTGFGGTSRR</sequence>
<evidence type="ECO:0000256" key="15">
    <source>
        <dbReference type="SAM" id="Phobius"/>
    </source>
</evidence>
<keyword evidence="8" id="KW-0256">Endoplasmic reticulum</keyword>
<evidence type="ECO:0000256" key="9">
    <source>
        <dbReference type="ARBA" id="ARBA00022837"/>
    </source>
</evidence>
<keyword evidence="7" id="KW-0732">Signal</keyword>
<dbReference type="Pfam" id="PF06682">
    <property type="entry name" value="SARAF"/>
    <property type="match status" value="1"/>
</dbReference>
<dbReference type="PANTHER" id="PTHR15929:SF0">
    <property type="entry name" value="STORE-OPERATED CALCIUM ENTRY-ASSOCIATED REGULATORY FACTOR"/>
    <property type="match status" value="1"/>
</dbReference>
<keyword evidence="4" id="KW-0813">Transport</keyword>
<dbReference type="OrthoDB" id="20303at2759"/>
<keyword evidence="5" id="KW-0109">Calcium transport</keyword>
<dbReference type="InterPro" id="IPR009567">
    <property type="entry name" value="SARAF"/>
</dbReference>
<keyword evidence="11" id="KW-0406">Ion transport</keyword>
<accession>A0A3M7MFP0</accession>
<keyword evidence="6 15" id="KW-0812">Transmembrane</keyword>
<dbReference type="AlphaFoldDB" id="A0A3M7MFP0"/>
<keyword evidence="17" id="KW-1185">Reference proteome</keyword>
<gene>
    <name evidence="16" type="ORF">GMOD_00009093</name>
</gene>